<organism evidence="1 2">
    <name type="scientific">Caldicellulosiruptor bescii</name>
    <name type="common">Anaerocellum thermophilum</name>
    <dbReference type="NCBI Taxonomy" id="31899"/>
    <lineage>
        <taxon>Bacteria</taxon>
        <taxon>Bacillati</taxon>
        <taxon>Bacillota</taxon>
        <taxon>Bacillota incertae sedis</taxon>
        <taxon>Caldicellulosiruptorales</taxon>
        <taxon>Caldicellulosiruptoraceae</taxon>
        <taxon>Caldicellulosiruptor</taxon>
    </lineage>
</organism>
<dbReference type="GeneID" id="31771402"/>
<dbReference type="EMBL" id="FXXC01000001">
    <property type="protein sequence ID" value="SMR91062.1"/>
    <property type="molecule type" value="Genomic_DNA"/>
</dbReference>
<proteinExistence type="predicted"/>
<dbReference type="Proteomes" id="UP000196803">
    <property type="component" value="Unassembled WGS sequence"/>
</dbReference>
<comment type="caution">
    <text evidence="1">The sequence shown here is derived from an EMBL/GenBank/DDBJ whole genome shotgun (WGS) entry which is preliminary data.</text>
</comment>
<reference evidence="1 2" key="1">
    <citation type="submission" date="2017-05" db="EMBL/GenBank/DDBJ databases">
        <authorList>
            <person name="Varghese N."/>
            <person name="Submissions S."/>
        </authorList>
    </citation>
    <scope>NUCLEOTIDE SEQUENCE [LARGE SCALE GENOMIC DNA]</scope>
    <source>
        <strain evidence="1 2">MACB1020</strain>
    </source>
</reference>
<sequence length="198" mass="23379">MEIEKCIEAFSQIKSNFFTHLATISKSKQKTVLCNDTNFLVINLEKIQSEITKIGCCVADGLWFDKELGLVIIEFKSGEINDNEKHRLKLQLYESILFVIPEIISNRLKINVTFRDIWNLNKCFIIVYNSEKHILYSKNFSVHAHIKKKSQLNSDKKSLTLNTDYILKSKLFDKIFVWSEHEFQQRLDVFRKRKLFPN</sequence>
<name>A0ABY1S530_CALBS</name>
<gene>
    <name evidence="1" type="ORF">SAMN05216240_0233</name>
</gene>
<evidence type="ECO:0000313" key="2">
    <source>
        <dbReference type="Proteomes" id="UP000196803"/>
    </source>
</evidence>
<keyword evidence="2" id="KW-1185">Reference proteome</keyword>
<dbReference type="RefSeq" id="WP_012660701.1">
    <property type="nucleotide sequence ID" value="NZ_FUZJ01000001.1"/>
</dbReference>
<evidence type="ECO:0008006" key="3">
    <source>
        <dbReference type="Google" id="ProtNLM"/>
    </source>
</evidence>
<evidence type="ECO:0000313" key="1">
    <source>
        <dbReference type="EMBL" id="SMR91062.1"/>
    </source>
</evidence>
<protein>
    <recommendedName>
        <fullName evidence="3">NERD domain-containing protein</fullName>
    </recommendedName>
</protein>
<accession>A0ABY1S530</accession>